<organism evidence="1 2">
    <name type="scientific">Solanum verrucosum</name>
    <dbReference type="NCBI Taxonomy" id="315347"/>
    <lineage>
        <taxon>Eukaryota</taxon>
        <taxon>Viridiplantae</taxon>
        <taxon>Streptophyta</taxon>
        <taxon>Embryophyta</taxon>
        <taxon>Tracheophyta</taxon>
        <taxon>Spermatophyta</taxon>
        <taxon>Magnoliopsida</taxon>
        <taxon>eudicotyledons</taxon>
        <taxon>Gunneridae</taxon>
        <taxon>Pentapetalae</taxon>
        <taxon>asterids</taxon>
        <taxon>lamiids</taxon>
        <taxon>Solanales</taxon>
        <taxon>Solanaceae</taxon>
        <taxon>Solanoideae</taxon>
        <taxon>Solaneae</taxon>
        <taxon>Solanum</taxon>
    </lineage>
</organism>
<protein>
    <submittedName>
        <fullName evidence="1">Uncharacterized protein</fullName>
    </submittedName>
</protein>
<keyword evidence="2" id="KW-1185">Reference proteome</keyword>
<evidence type="ECO:0000313" key="2">
    <source>
        <dbReference type="Proteomes" id="UP001234989"/>
    </source>
</evidence>
<name>A0AAF0V320_SOLVR</name>
<accession>A0AAF0V320</accession>
<sequence>MLGCINIQLFYQANISSTVISQQSVGEESSTKCKV</sequence>
<dbReference type="Proteomes" id="UP001234989">
    <property type="component" value="Chromosome 11"/>
</dbReference>
<proteinExistence type="predicted"/>
<reference evidence="1" key="1">
    <citation type="submission" date="2023-08" db="EMBL/GenBank/DDBJ databases">
        <title>A de novo genome assembly of Solanum verrucosum Schlechtendal, a Mexican diploid species geographically isolated from the other diploid A-genome species in potato relatives.</title>
        <authorList>
            <person name="Hosaka K."/>
        </authorList>
    </citation>
    <scope>NUCLEOTIDE SEQUENCE</scope>
    <source>
        <tissue evidence="1">Young leaves</tissue>
    </source>
</reference>
<dbReference type="AlphaFoldDB" id="A0AAF0V320"/>
<evidence type="ECO:0000313" key="1">
    <source>
        <dbReference type="EMBL" id="WMV56334.1"/>
    </source>
</evidence>
<gene>
    <name evidence="1" type="ORF">MTR67_049719</name>
</gene>
<dbReference type="EMBL" id="CP133622">
    <property type="protein sequence ID" value="WMV56334.1"/>
    <property type="molecule type" value="Genomic_DNA"/>
</dbReference>